<gene>
    <name evidence="2" type="ORF">CSUI_003372</name>
</gene>
<dbReference type="EMBL" id="MIGC01001490">
    <property type="protein sequence ID" value="PHJ22776.1"/>
    <property type="molecule type" value="Genomic_DNA"/>
</dbReference>
<protein>
    <submittedName>
        <fullName evidence="2">Uncharacterized protein</fullName>
    </submittedName>
</protein>
<evidence type="ECO:0000313" key="2">
    <source>
        <dbReference type="EMBL" id="PHJ22776.1"/>
    </source>
</evidence>
<feature type="compositionally biased region" description="Acidic residues" evidence="1">
    <location>
        <begin position="281"/>
        <end position="300"/>
    </location>
</feature>
<evidence type="ECO:0000256" key="1">
    <source>
        <dbReference type="SAM" id="MobiDB-lite"/>
    </source>
</evidence>
<dbReference type="VEuPathDB" id="ToxoDB:CSUI_003372"/>
<evidence type="ECO:0000313" key="3">
    <source>
        <dbReference type="Proteomes" id="UP000221165"/>
    </source>
</evidence>
<dbReference type="GeneID" id="94426781"/>
<accession>A0A2C6L5S8</accession>
<reference evidence="2 3" key="1">
    <citation type="journal article" date="2017" name="Int. J. Parasitol.">
        <title>The genome of the protozoan parasite Cystoisospora suis and a reverse vaccinology approach to identify vaccine candidates.</title>
        <authorList>
            <person name="Palmieri N."/>
            <person name="Shrestha A."/>
            <person name="Ruttkowski B."/>
            <person name="Beck T."/>
            <person name="Vogl C."/>
            <person name="Tomley F."/>
            <person name="Blake D.P."/>
            <person name="Joachim A."/>
        </authorList>
    </citation>
    <scope>NUCLEOTIDE SEQUENCE [LARGE SCALE GENOMIC DNA]</scope>
    <source>
        <strain evidence="2 3">Wien I</strain>
    </source>
</reference>
<dbReference type="AlphaFoldDB" id="A0A2C6L5S8"/>
<feature type="region of interest" description="Disordered" evidence="1">
    <location>
        <begin position="159"/>
        <end position="178"/>
    </location>
</feature>
<keyword evidence="3" id="KW-1185">Reference proteome</keyword>
<dbReference type="RefSeq" id="XP_067924453.1">
    <property type="nucleotide sequence ID" value="XM_068063570.1"/>
</dbReference>
<dbReference type="Proteomes" id="UP000221165">
    <property type="component" value="Unassembled WGS sequence"/>
</dbReference>
<feature type="region of interest" description="Disordered" evidence="1">
    <location>
        <begin position="249"/>
        <end position="300"/>
    </location>
</feature>
<organism evidence="2 3">
    <name type="scientific">Cystoisospora suis</name>
    <dbReference type="NCBI Taxonomy" id="483139"/>
    <lineage>
        <taxon>Eukaryota</taxon>
        <taxon>Sar</taxon>
        <taxon>Alveolata</taxon>
        <taxon>Apicomplexa</taxon>
        <taxon>Conoidasida</taxon>
        <taxon>Coccidia</taxon>
        <taxon>Eucoccidiorida</taxon>
        <taxon>Eimeriorina</taxon>
        <taxon>Sarcocystidae</taxon>
        <taxon>Cystoisospora</taxon>
    </lineage>
</organism>
<name>A0A2C6L5S8_9APIC</name>
<comment type="caution">
    <text evidence="2">The sequence shown here is derived from an EMBL/GenBank/DDBJ whole genome shotgun (WGS) entry which is preliminary data.</text>
</comment>
<sequence>MYQDHTSWSFFRTNFNLMCQRDTAVASPFFTMQLPGVYVHSILNGQKLFGRKMASAFLMTSTLIAVVVSVETISSSFFDSRALFVAGASAEEKRREASGLQGRDGLFNVLNGLDIPQEFRQIINDSEKEVSPEVYSSLQAVLSEAESPEILKMLELVKEDPPSTSSSAPGDGEESLTSSLLRDRGMVQQLQSATRVSELVDQIAERKYSDADAALIEEEIARSSAEVASGKMSLQVFEKRLLEILKLFPEEASSSSHSSEEISGDKIDTDSGVASSRGDTASEEMGENEEKEEENEEGTK</sequence>
<feature type="compositionally biased region" description="Basic and acidic residues" evidence="1">
    <location>
        <begin position="258"/>
        <end position="269"/>
    </location>
</feature>
<proteinExistence type="predicted"/>